<evidence type="ECO:0000256" key="3">
    <source>
        <dbReference type="ARBA" id="ARBA00022989"/>
    </source>
</evidence>
<dbReference type="InterPro" id="IPR007792">
    <property type="entry name" value="T4SS_VirB3/TrbD/AvhB"/>
</dbReference>
<dbReference type="RefSeq" id="WP_008812090.1">
    <property type="nucleotide sequence ID" value="NZ_CANTVY010000078.1"/>
</dbReference>
<accession>A0A6I3S6S3</accession>
<evidence type="ECO:0000313" key="5">
    <source>
        <dbReference type="EMBL" id="MTU43493.1"/>
    </source>
</evidence>
<dbReference type="AlphaFoldDB" id="A0A6I3S6S3"/>
<dbReference type="Pfam" id="PF05101">
    <property type="entry name" value="VirB3"/>
    <property type="match status" value="1"/>
</dbReference>
<evidence type="ECO:0000256" key="4">
    <source>
        <dbReference type="ARBA" id="ARBA00023136"/>
    </source>
</evidence>
<evidence type="ECO:0000313" key="6">
    <source>
        <dbReference type="Proteomes" id="UP000462362"/>
    </source>
</evidence>
<keyword evidence="3" id="KW-1133">Transmembrane helix</keyword>
<keyword evidence="2" id="KW-0812">Transmembrane</keyword>
<evidence type="ECO:0000256" key="2">
    <source>
        <dbReference type="ARBA" id="ARBA00022692"/>
    </source>
</evidence>
<proteinExistence type="predicted"/>
<protein>
    <recommendedName>
        <fullName evidence="7">Type IV secretion system protein VirB3</fullName>
    </recommendedName>
</protein>
<dbReference type="GO" id="GO:0016020">
    <property type="term" value="C:membrane"/>
    <property type="evidence" value="ECO:0007669"/>
    <property type="project" value="UniProtKB-SubCell"/>
</dbReference>
<dbReference type="Proteomes" id="UP000462362">
    <property type="component" value="Unassembled WGS sequence"/>
</dbReference>
<comment type="caution">
    <text evidence="5">The sequence shown here is derived from an EMBL/GenBank/DDBJ whole genome shotgun (WGS) entry which is preliminary data.</text>
</comment>
<evidence type="ECO:0000256" key="1">
    <source>
        <dbReference type="ARBA" id="ARBA00004370"/>
    </source>
</evidence>
<dbReference type="EMBL" id="WNCL01000020">
    <property type="protein sequence ID" value="MTU43493.1"/>
    <property type="molecule type" value="Genomic_DNA"/>
</dbReference>
<comment type="subcellular location">
    <subcellularLocation>
        <location evidence="1">Membrane</location>
    </subcellularLocation>
</comment>
<evidence type="ECO:0008006" key="7">
    <source>
        <dbReference type="Google" id="ProtNLM"/>
    </source>
</evidence>
<reference evidence="5 6" key="1">
    <citation type="journal article" date="2019" name="Nat. Med.">
        <title>A library of human gut bacterial isolates paired with longitudinal multiomics data enables mechanistic microbiome research.</title>
        <authorList>
            <person name="Poyet M."/>
            <person name="Groussin M."/>
            <person name="Gibbons S.M."/>
            <person name="Avila-Pacheco J."/>
            <person name="Jiang X."/>
            <person name="Kearney S.M."/>
            <person name="Perrotta A.R."/>
            <person name="Berdy B."/>
            <person name="Zhao S."/>
            <person name="Lieberman T.D."/>
            <person name="Swanson P.K."/>
            <person name="Smith M."/>
            <person name="Roesemann S."/>
            <person name="Alexander J.E."/>
            <person name="Rich S.A."/>
            <person name="Livny J."/>
            <person name="Vlamakis H."/>
            <person name="Clish C."/>
            <person name="Bullock K."/>
            <person name="Deik A."/>
            <person name="Scott J."/>
            <person name="Pierce K.A."/>
            <person name="Xavier R.J."/>
            <person name="Alm E.J."/>
        </authorList>
    </citation>
    <scope>NUCLEOTIDE SEQUENCE [LARGE SCALE GENOMIC DNA]</scope>
    <source>
        <strain evidence="5 6">BIOML-A2</strain>
    </source>
</reference>
<name>A0A6I3S6S3_9BURK</name>
<gene>
    <name evidence="5" type="ORF">GMD42_07625</name>
</gene>
<sequence>METSSPLFKGATRPACIGGVPLQVFVLNIGVISLLAIWIWIPLILITPITHFYLKTVADKDEQIFSQLISYARINLVRSFNRRYWGNVTSLSPKQEKKELFILEKSKE</sequence>
<keyword evidence="4" id="KW-0472">Membrane</keyword>
<organism evidence="5 6">
    <name type="scientific">Parasutterella excrementihominis</name>
    <dbReference type="NCBI Taxonomy" id="487175"/>
    <lineage>
        <taxon>Bacteria</taxon>
        <taxon>Pseudomonadati</taxon>
        <taxon>Pseudomonadota</taxon>
        <taxon>Betaproteobacteria</taxon>
        <taxon>Burkholderiales</taxon>
        <taxon>Sutterellaceae</taxon>
        <taxon>Parasutterella</taxon>
    </lineage>
</organism>